<dbReference type="EMBL" id="LVVY01000086">
    <property type="protein sequence ID" value="OAM77035.1"/>
    <property type="molecule type" value="Genomic_DNA"/>
</dbReference>
<accession>A0A178HYJ1</accession>
<evidence type="ECO:0000313" key="1">
    <source>
        <dbReference type="EMBL" id="OAM77035.1"/>
    </source>
</evidence>
<dbReference type="AlphaFoldDB" id="A0A178HYJ1"/>
<reference evidence="1 2" key="1">
    <citation type="submission" date="2016-03" db="EMBL/GenBank/DDBJ databases">
        <title>Genome sequencing of Devosia sp. S37.</title>
        <authorList>
            <person name="Mohd Nor M."/>
        </authorList>
    </citation>
    <scope>NUCLEOTIDE SEQUENCE [LARGE SCALE GENOMIC DNA]</scope>
    <source>
        <strain evidence="1 2">S37</strain>
    </source>
</reference>
<proteinExistence type="predicted"/>
<keyword evidence="2" id="KW-1185">Reference proteome</keyword>
<sequence length="129" mass="13971">MQHFDDGLAIAKMARPMSHPGDGRGQAAFFLSRAWPGGYEWSGPLESSRSRLMRFAPVAQVKNQSQARILLVALRAHGFHPLEPREGGLPGVPNLFGPEGFILEVPEEEAADAMLLAGELLKDMGQPAP</sequence>
<organism evidence="1 2">
    <name type="scientific">Devosia elaeis</name>
    <dbReference type="NCBI Taxonomy" id="1770058"/>
    <lineage>
        <taxon>Bacteria</taxon>
        <taxon>Pseudomonadati</taxon>
        <taxon>Pseudomonadota</taxon>
        <taxon>Alphaproteobacteria</taxon>
        <taxon>Hyphomicrobiales</taxon>
        <taxon>Devosiaceae</taxon>
        <taxon>Devosia</taxon>
    </lineage>
</organism>
<dbReference type="STRING" id="1770058.A3840_10340"/>
<evidence type="ECO:0000313" key="2">
    <source>
        <dbReference type="Proteomes" id="UP000078389"/>
    </source>
</evidence>
<dbReference type="Proteomes" id="UP000078389">
    <property type="component" value="Unassembled WGS sequence"/>
</dbReference>
<comment type="caution">
    <text evidence="1">The sequence shown here is derived from an EMBL/GenBank/DDBJ whole genome shotgun (WGS) entry which is preliminary data.</text>
</comment>
<name>A0A178HYJ1_9HYPH</name>
<protein>
    <submittedName>
        <fullName evidence="1">Uncharacterized protein</fullName>
    </submittedName>
</protein>
<gene>
    <name evidence="1" type="ORF">A3840_10340</name>
</gene>